<gene>
    <name evidence="1" type="ORF">R1flu_010026</name>
</gene>
<accession>A0ABD1Z6D2</accession>
<organism evidence="1 2">
    <name type="scientific">Riccia fluitans</name>
    <dbReference type="NCBI Taxonomy" id="41844"/>
    <lineage>
        <taxon>Eukaryota</taxon>
        <taxon>Viridiplantae</taxon>
        <taxon>Streptophyta</taxon>
        <taxon>Embryophyta</taxon>
        <taxon>Marchantiophyta</taxon>
        <taxon>Marchantiopsida</taxon>
        <taxon>Marchantiidae</taxon>
        <taxon>Marchantiales</taxon>
        <taxon>Ricciaceae</taxon>
        <taxon>Riccia</taxon>
    </lineage>
</organism>
<protein>
    <submittedName>
        <fullName evidence="1">Uncharacterized protein</fullName>
    </submittedName>
</protein>
<dbReference type="Proteomes" id="UP001605036">
    <property type="component" value="Unassembled WGS sequence"/>
</dbReference>
<keyword evidence="2" id="KW-1185">Reference proteome</keyword>
<sequence>MESTPRDNSKVAFMVQKKLGLAPLTAPNQKSGAKLKKDVSVLVGGAPFEDTHVFKPFFLQSASRDLPAIRAKNIPLTPISTNSGNHKVAMIYLRFLASDLLPLMMQLERMSLDPQVEKPRYLVATLDRELTRVQEDQRVPHVSAEH</sequence>
<name>A0ABD1Z6D2_9MARC</name>
<dbReference type="AlphaFoldDB" id="A0ABD1Z6D2"/>
<reference evidence="1 2" key="1">
    <citation type="submission" date="2024-09" db="EMBL/GenBank/DDBJ databases">
        <title>Chromosome-scale assembly of Riccia fluitans.</title>
        <authorList>
            <person name="Paukszto L."/>
            <person name="Sawicki J."/>
            <person name="Karawczyk K."/>
            <person name="Piernik-Szablinska J."/>
            <person name="Szczecinska M."/>
            <person name="Mazdziarz M."/>
        </authorList>
    </citation>
    <scope>NUCLEOTIDE SEQUENCE [LARGE SCALE GENOMIC DNA]</scope>
    <source>
        <strain evidence="1">Rf_01</strain>
        <tissue evidence="1">Aerial parts of the thallus</tissue>
    </source>
</reference>
<comment type="caution">
    <text evidence="1">The sequence shown here is derived from an EMBL/GenBank/DDBJ whole genome shotgun (WGS) entry which is preliminary data.</text>
</comment>
<evidence type="ECO:0000313" key="2">
    <source>
        <dbReference type="Proteomes" id="UP001605036"/>
    </source>
</evidence>
<dbReference type="EMBL" id="JBHFFA010000002">
    <property type="protein sequence ID" value="KAL2642439.1"/>
    <property type="molecule type" value="Genomic_DNA"/>
</dbReference>
<proteinExistence type="predicted"/>
<evidence type="ECO:0000313" key="1">
    <source>
        <dbReference type="EMBL" id="KAL2642439.1"/>
    </source>
</evidence>